<keyword evidence="2" id="KW-1133">Transmembrane helix</keyword>
<keyword evidence="2" id="KW-0472">Membrane</keyword>
<evidence type="ECO:0000313" key="4">
    <source>
        <dbReference type="WBParaSite" id="PSAMB.scaffold225size64089.g3526.t1"/>
    </source>
</evidence>
<organism evidence="3 4">
    <name type="scientific">Plectus sambesii</name>
    <dbReference type="NCBI Taxonomy" id="2011161"/>
    <lineage>
        <taxon>Eukaryota</taxon>
        <taxon>Metazoa</taxon>
        <taxon>Ecdysozoa</taxon>
        <taxon>Nematoda</taxon>
        <taxon>Chromadorea</taxon>
        <taxon>Plectida</taxon>
        <taxon>Plectina</taxon>
        <taxon>Plectoidea</taxon>
        <taxon>Plectidae</taxon>
        <taxon>Plectus</taxon>
    </lineage>
</organism>
<name>A0A914VPE6_9BILA</name>
<protein>
    <submittedName>
        <fullName evidence="4">ZP domain-containing protein</fullName>
    </submittedName>
</protein>
<reference evidence="4" key="1">
    <citation type="submission" date="2022-11" db="UniProtKB">
        <authorList>
            <consortium name="WormBaseParasite"/>
        </authorList>
    </citation>
    <scope>IDENTIFICATION</scope>
</reference>
<dbReference type="Gene3D" id="2.60.40.4100">
    <property type="entry name" value="Zona pellucida, ZP-C domain"/>
    <property type="match status" value="1"/>
</dbReference>
<dbReference type="InterPro" id="IPR042235">
    <property type="entry name" value="ZP-C_dom"/>
</dbReference>
<evidence type="ECO:0000256" key="1">
    <source>
        <dbReference type="SAM" id="MobiDB-lite"/>
    </source>
</evidence>
<keyword evidence="2" id="KW-0812">Transmembrane</keyword>
<proteinExistence type="predicted"/>
<feature type="transmembrane region" description="Helical" evidence="2">
    <location>
        <begin position="212"/>
        <end position="245"/>
    </location>
</feature>
<sequence length="305" mass="33940">MLATFFSNDPQPPPPVGNTTSPVGQLNMTLRDANGNDLNNVEAGTRVRVIIELNGDSYYNSELPEFCSVSNALNPMGTYIAVIADFCPYVDTITNSPFDFKAYQQDNRTYFFDFDAFLFDNQQTTLLISCYIQVCMNFTDCTRTCWPAGTAKERFIAAMSNRHSYRQTPVQFNGDIPLVANSSHGHNLTVTPRSSEVTTIVPTTTNGGLPDWALVLIILFVVFLILSLLLCFCCCVCCGVGLGLWSRRYGQHRDRRTEYIYPQTTSMPATFAADNASVHHMEIPKVNLNGSSGARSITSDKSYKY</sequence>
<accession>A0A914VPE6</accession>
<evidence type="ECO:0000313" key="3">
    <source>
        <dbReference type="Proteomes" id="UP000887566"/>
    </source>
</evidence>
<dbReference type="Proteomes" id="UP000887566">
    <property type="component" value="Unplaced"/>
</dbReference>
<evidence type="ECO:0000256" key="2">
    <source>
        <dbReference type="SAM" id="Phobius"/>
    </source>
</evidence>
<keyword evidence="3" id="KW-1185">Reference proteome</keyword>
<feature type="region of interest" description="Disordered" evidence="1">
    <location>
        <begin position="1"/>
        <end position="23"/>
    </location>
</feature>
<dbReference type="WBParaSite" id="PSAMB.scaffold225size64089.g3526.t1">
    <property type="protein sequence ID" value="PSAMB.scaffold225size64089.g3526.t1"/>
    <property type="gene ID" value="PSAMB.scaffold225size64089.g3526"/>
</dbReference>
<dbReference type="AlphaFoldDB" id="A0A914VPE6"/>